<dbReference type="PANTHER" id="PTHR43847">
    <property type="entry name" value="BLL3993 PROTEIN"/>
    <property type="match status" value="1"/>
</dbReference>
<name>A0A7K1FP01_9ACTN</name>
<dbReference type="GO" id="GO:0016020">
    <property type="term" value="C:membrane"/>
    <property type="evidence" value="ECO:0007669"/>
    <property type="project" value="UniProtKB-SubCell"/>
</dbReference>
<feature type="transmembrane region" description="Helical" evidence="5">
    <location>
        <begin position="6"/>
        <end position="23"/>
    </location>
</feature>
<dbReference type="Proteomes" id="UP000460221">
    <property type="component" value="Unassembled WGS sequence"/>
</dbReference>
<comment type="caution">
    <text evidence="6">The sequence shown here is derived from an EMBL/GenBank/DDBJ whole genome shotgun (WGS) entry which is preliminary data.</text>
</comment>
<feature type="transmembrane region" description="Helical" evidence="5">
    <location>
        <begin position="72"/>
        <end position="91"/>
    </location>
</feature>
<evidence type="ECO:0000256" key="4">
    <source>
        <dbReference type="ARBA" id="ARBA00023136"/>
    </source>
</evidence>
<evidence type="ECO:0000256" key="2">
    <source>
        <dbReference type="ARBA" id="ARBA00022692"/>
    </source>
</evidence>
<dbReference type="InterPro" id="IPR052527">
    <property type="entry name" value="Metal_cation-efflux_comp"/>
</dbReference>
<evidence type="ECO:0000256" key="3">
    <source>
        <dbReference type="ARBA" id="ARBA00022989"/>
    </source>
</evidence>
<reference evidence="6 7" key="1">
    <citation type="submission" date="2019-11" db="EMBL/GenBank/DDBJ databases">
        <authorList>
            <person name="Jiang L.-Q."/>
        </authorList>
    </citation>
    <scope>NUCLEOTIDE SEQUENCE [LARGE SCALE GENOMIC DNA]</scope>
    <source>
        <strain evidence="6 7">YIM 132087</strain>
    </source>
</reference>
<keyword evidence="7" id="KW-1185">Reference proteome</keyword>
<evidence type="ECO:0000313" key="7">
    <source>
        <dbReference type="Proteomes" id="UP000460221"/>
    </source>
</evidence>
<organism evidence="6 7">
    <name type="scientific">Nakamurella alba</name>
    <dbReference type="NCBI Taxonomy" id="2665158"/>
    <lineage>
        <taxon>Bacteria</taxon>
        <taxon>Bacillati</taxon>
        <taxon>Actinomycetota</taxon>
        <taxon>Actinomycetes</taxon>
        <taxon>Nakamurellales</taxon>
        <taxon>Nakamurellaceae</taxon>
        <taxon>Nakamurella</taxon>
    </lineage>
</organism>
<dbReference type="Pfam" id="PF04140">
    <property type="entry name" value="ICMT"/>
    <property type="match status" value="1"/>
</dbReference>
<feature type="transmembrane region" description="Helical" evidence="5">
    <location>
        <begin position="44"/>
        <end position="66"/>
    </location>
</feature>
<dbReference type="GO" id="GO:0004671">
    <property type="term" value="F:protein C-terminal S-isoprenylcysteine carboxyl O-methyltransferase activity"/>
    <property type="evidence" value="ECO:0007669"/>
    <property type="project" value="InterPro"/>
</dbReference>
<dbReference type="EMBL" id="WLYK01000008">
    <property type="protein sequence ID" value="MTD15810.1"/>
    <property type="molecule type" value="Genomic_DNA"/>
</dbReference>
<dbReference type="RefSeq" id="WP_154770185.1">
    <property type="nucleotide sequence ID" value="NZ_WLYK01000008.1"/>
</dbReference>
<sequence>MALHVYVWLVALVALERIVELVVSKRHLRWIADRGGVEYGAGHYPVMVVLHVGLLVGCVLEADLAMRPFEPALGWSMFAVVVLSQALRWWCIGTLGKRWTTTVVVIPGLPPIRRGPYRYLRHPNYVAVVAEGAALPLVYNAWVTATVFTVCNAGLLIVRIRTENAALRAAYPPGTLV</sequence>
<accession>A0A7K1FP01</accession>
<evidence type="ECO:0000256" key="5">
    <source>
        <dbReference type="SAM" id="Phobius"/>
    </source>
</evidence>
<evidence type="ECO:0008006" key="8">
    <source>
        <dbReference type="Google" id="ProtNLM"/>
    </source>
</evidence>
<proteinExistence type="predicted"/>
<keyword evidence="3 5" id="KW-1133">Transmembrane helix</keyword>
<dbReference type="InterPro" id="IPR007269">
    <property type="entry name" value="ICMT_MeTrfase"/>
</dbReference>
<dbReference type="Gene3D" id="1.20.120.1630">
    <property type="match status" value="1"/>
</dbReference>
<evidence type="ECO:0000313" key="6">
    <source>
        <dbReference type="EMBL" id="MTD15810.1"/>
    </source>
</evidence>
<dbReference type="PANTHER" id="PTHR43847:SF1">
    <property type="entry name" value="BLL3993 PROTEIN"/>
    <property type="match status" value="1"/>
</dbReference>
<keyword evidence="2 5" id="KW-0812">Transmembrane</keyword>
<protein>
    <recommendedName>
        <fullName evidence="8">Isoprenylcysteine carboxyl methyltransferase</fullName>
    </recommendedName>
</protein>
<keyword evidence="4 5" id="KW-0472">Membrane</keyword>
<gene>
    <name evidence="6" type="ORF">GIS00_17890</name>
</gene>
<dbReference type="AlphaFoldDB" id="A0A7K1FP01"/>
<evidence type="ECO:0000256" key="1">
    <source>
        <dbReference type="ARBA" id="ARBA00004141"/>
    </source>
</evidence>
<comment type="subcellular location">
    <subcellularLocation>
        <location evidence="1">Membrane</location>
        <topology evidence="1">Multi-pass membrane protein</topology>
    </subcellularLocation>
</comment>